<accession>A0A2Z4QHJ9</accession>
<gene>
    <name evidence="1" type="ORF">vBRpoPV13_17</name>
</gene>
<proteinExistence type="predicted"/>
<name>A0A2Z4QHJ9_9CAUD</name>
<keyword evidence="2" id="KW-1185">Reference proteome</keyword>
<dbReference type="InterPro" id="IPR027417">
    <property type="entry name" value="P-loop_NTPase"/>
</dbReference>
<dbReference type="SUPFAM" id="SSF52540">
    <property type="entry name" value="P-loop containing nucleoside triphosphate hydrolases"/>
    <property type="match status" value="1"/>
</dbReference>
<reference evidence="1 2" key="1">
    <citation type="submission" date="2018-03" db="EMBL/GenBank/DDBJ databases">
        <title>Diverse roseophage infecting Ruegeria pomeroyi DSS-3.</title>
        <authorList>
            <person name="Zhan Y."/>
            <person name="Chen F."/>
            <person name="Wommack E."/>
            <person name="Nasko D."/>
        </authorList>
    </citation>
    <scope>NUCLEOTIDE SEQUENCE [LARGE SCALE GENOMIC DNA]</scope>
</reference>
<protein>
    <submittedName>
        <fullName evidence="1">Putative AAA superfamily ATPase</fullName>
    </submittedName>
</protein>
<dbReference type="EMBL" id="MH015256">
    <property type="protein sequence ID" value="AWY09374.1"/>
    <property type="molecule type" value="Genomic_DNA"/>
</dbReference>
<organism evidence="1 2">
    <name type="scientific">Ruegeria phage vB_RpoP-V13</name>
    <dbReference type="NCBI Taxonomy" id="2218612"/>
    <lineage>
        <taxon>Viruses</taxon>
        <taxon>Duplodnaviria</taxon>
        <taxon>Heunggongvirae</taxon>
        <taxon>Uroviricota</taxon>
        <taxon>Caudoviricetes</taxon>
        <taxon>Schitoviridae</taxon>
        <taxon>Rhodovirinae</taxon>
        <taxon>Pomeroyivirus</taxon>
        <taxon>Pomeroyivirus V13</taxon>
    </lineage>
</organism>
<evidence type="ECO:0000313" key="1">
    <source>
        <dbReference type="EMBL" id="AWY09374.1"/>
    </source>
</evidence>
<evidence type="ECO:0000313" key="2">
    <source>
        <dbReference type="Proteomes" id="UP000250784"/>
    </source>
</evidence>
<dbReference type="Gene3D" id="3.40.50.300">
    <property type="entry name" value="P-loop containing nucleotide triphosphate hydrolases"/>
    <property type="match status" value="1"/>
</dbReference>
<sequence>MTVVKLSPSETYEFITRALAVRQVPYVAGPPAIGKSQVVHQVADDANALMIDMRLSQKLSEDLTGLPERDAKRGKAIYLPFEDIPLEGDPLPGQTFDDQGKELTPATHAGWLLFLNELSSATEEVLAAAYSLILDRMVGGKKLHPKCLVVAAGNRASDSAIARELPDTLITRMLPCEMKVNTKDWLLWASGSKHSNEAVVDFINKNPNKLYAHVEQKAREELETYPTPRGWEKVFAHVNAHEKLCQQNYKPPVDAAGIPMQADPNDKGLMPIDEITFHLISAAVGPMAAQAFREEYDEAIQLPYPWEVAQSPNSCRIPSSGVGKAKLTTELAKFYLESDSQSRDAVLSYINRVGGEFTELFFNTLKKSMGNTPSDMKLLDMIQKRLSIDPLLGTGGSSSGGSF</sequence>
<dbReference type="Proteomes" id="UP000250784">
    <property type="component" value="Segment"/>
</dbReference>